<keyword evidence="4" id="KW-1185">Reference proteome</keyword>
<reference evidence="3 4" key="1">
    <citation type="submission" date="2021-05" db="EMBL/GenBank/DDBJ databases">
        <title>The draft genome of Geobacter chapellei DSM 13688.</title>
        <authorList>
            <person name="Xu Z."/>
            <person name="Masuda Y."/>
            <person name="Itoh H."/>
            <person name="Senoo K."/>
        </authorList>
    </citation>
    <scope>NUCLEOTIDE SEQUENCE [LARGE SCALE GENOMIC DNA]</scope>
    <source>
        <strain evidence="3 4">DSM 13688</strain>
    </source>
</reference>
<keyword evidence="1" id="KW-0732">Signal</keyword>
<evidence type="ECO:0000313" key="3">
    <source>
        <dbReference type="EMBL" id="MBT1071110.1"/>
    </source>
</evidence>
<proteinExistence type="predicted"/>
<evidence type="ECO:0000259" key="2">
    <source>
        <dbReference type="SMART" id="SM00287"/>
    </source>
</evidence>
<dbReference type="Gene3D" id="2.30.30.40">
    <property type="entry name" value="SH3 Domains"/>
    <property type="match status" value="1"/>
</dbReference>
<dbReference type="RefSeq" id="WP_214296813.1">
    <property type="nucleotide sequence ID" value="NZ_JAHDYS010000003.1"/>
</dbReference>
<gene>
    <name evidence="3" type="ORF">KJB30_04905</name>
</gene>
<comment type="caution">
    <text evidence="3">The sequence shown here is derived from an EMBL/GenBank/DDBJ whole genome shotgun (WGS) entry which is preliminary data.</text>
</comment>
<evidence type="ECO:0000313" key="4">
    <source>
        <dbReference type="Proteomes" id="UP000784128"/>
    </source>
</evidence>
<dbReference type="Pfam" id="PF08239">
    <property type="entry name" value="SH3_3"/>
    <property type="match status" value="1"/>
</dbReference>
<evidence type="ECO:0000256" key="1">
    <source>
        <dbReference type="SAM" id="SignalP"/>
    </source>
</evidence>
<protein>
    <submittedName>
        <fullName evidence="3">SH3 domain-containing protein</fullName>
    </submittedName>
</protein>
<organism evidence="3 4">
    <name type="scientific">Pelotalea chapellei</name>
    <dbReference type="NCBI Taxonomy" id="44671"/>
    <lineage>
        <taxon>Bacteria</taxon>
        <taxon>Pseudomonadati</taxon>
        <taxon>Thermodesulfobacteriota</taxon>
        <taxon>Desulfuromonadia</taxon>
        <taxon>Geobacterales</taxon>
        <taxon>Geobacteraceae</taxon>
        <taxon>Pelotalea</taxon>
    </lineage>
</organism>
<dbReference type="Proteomes" id="UP000784128">
    <property type="component" value="Unassembled WGS sequence"/>
</dbReference>
<sequence>MTTGFSSRTHLLLLACSILMISACTLNKGTMTSQADQMAGSAIEAGKSEAQSALVNEVQAVAQPKVVEPARAVAEEAPEVVQPPKAAVTRINSTERLVNIRTSPSAKARKVAVLKSGHSLEVLDVKDDWVKVQWLKGKTVKQGWVKKSFVEGYGLQN</sequence>
<feature type="domain" description="SH3b" evidence="2">
    <location>
        <begin position="86"/>
        <end position="153"/>
    </location>
</feature>
<accession>A0ABS5U613</accession>
<dbReference type="EMBL" id="JAHDYS010000003">
    <property type="protein sequence ID" value="MBT1071110.1"/>
    <property type="molecule type" value="Genomic_DNA"/>
</dbReference>
<feature type="signal peptide" evidence="1">
    <location>
        <begin position="1"/>
        <end position="28"/>
    </location>
</feature>
<dbReference type="InterPro" id="IPR003646">
    <property type="entry name" value="SH3-like_bac-type"/>
</dbReference>
<feature type="chain" id="PRO_5047173012" evidence="1">
    <location>
        <begin position="29"/>
        <end position="157"/>
    </location>
</feature>
<dbReference type="SMART" id="SM00287">
    <property type="entry name" value="SH3b"/>
    <property type="match status" value="1"/>
</dbReference>
<name>A0ABS5U613_9BACT</name>